<dbReference type="GO" id="GO:0042594">
    <property type="term" value="P:response to starvation"/>
    <property type="evidence" value="ECO:0007669"/>
    <property type="project" value="TreeGrafter"/>
</dbReference>
<evidence type="ECO:0000313" key="15">
    <source>
        <dbReference type="Proteomes" id="UP000431269"/>
    </source>
</evidence>
<keyword evidence="14" id="KW-0670">Pyruvate</keyword>
<dbReference type="UniPathway" id="UPA00138"/>
<evidence type="ECO:0000256" key="10">
    <source>
        <dbReference type="ARBA" id="ARBA00023239"/>
    </source>
</evidence>
<feature type="binding site" evidence="11">
    <location>
        <position position="80"/>
    </location>
    <ligand>
        <name>substrate</name>
    </ligand>
</feature>
<dbReference type="PROSITE" id="PS00505">
    <property type="entry name" value="PEPCK_GTP"/>
    <property type="match status" value="1"/>
</dbReference>
<dbReference type="InterPro" id="IPR008210">
    <property type="entry name" value="PEP_carboxykinase_N"/>
</dbReference>
<feature type="binding site" evidence="11">
    <location>
        <position position="248"/>
    </location>
    <ligand>
        <name>Mn(2+)</name>
        <dbReference type="ChEBI" id="CHEBI:29035"/>
    </ligand>
</feature>
<evidence type="ECO:0000256" key="2">
    <source>
        <dbReference type="ARBA" id="ARBA00005796"/>
    </source>
</evidence>
<dbReference type="Gene3D" id="3.90.228.20">
    <property type="match status" value="1"/>
</dbReference>
<dbReference type="GO" id="GO:0005525">
    <property type="term" value="F:GTP binding"/>
    <property type="evidence" value="ECO:0007669"/>
    <property type="project" value="UniProtKB-UniRule"/>
</dbReference>
<keyword evidence="11" id="KW-0963">Cytoplasm</keyword>
<keyword evidence="9 11" id="KW-0464">Manganese</keyword>
<dbReference type="InterPro" id="IPR008209">
    <property type="entry name" value="PEP_carboxykinase_GTP"/>
</dbReference>
<comment type="cofactor">
    <cofactor evidence="11">
        <name>Mn(2+)</name>
        <dbReference type="ChEBI" id="CHEBI:29035"/>
    </cofactor>
    <text evidence="11">Binds 1 Mn(2+) ion per subunit.</text>
</comment>
<dbReference type="AlphaFoldDB" id="A0A6I6MSD5"/>
<dbReference type="EMBL" id="CP047045">
    <property type="protein sequence ID" value="QGZ97051.1"/>
    <property type="molecule type" value="Genomic_DNA"/>
</dbReference>
<dbReference type="HAMAP" id="MF_00452">
    <property type="entry name" value="PEPCK_GTP"/>
    <property type="match status" value="1"/>
</dbReference>
<feature type="domain" description="Phosphoenolpyruvate carboxykinase C-terminal P-loop" evidence="12">
    <location>
        <begin position="244"/>
        <end position="600"/>
    </location>
</feature>
<feature type="binding site" evidence="11">
    <location>
        <position position="295"/>
    </location>
    <ligand>
        <name>Mn(2+)</name>
        <dbReference type="ChEBI" id="CHEBI:29035"/>
    </ligand>
</feature>
<evidence type="ECO:0000256" key="4">
    <source>
        <dbReference type="ARBA" id="ARBA00022432"/>
    </source>
</evidence>
<feature type="binding site" evidence="11">
    <location>
        <begin position="271"/>
        <end position="276"/>
    </location>
    <ligand>
        <name>GTP</name>
        <dbReference type="ChEBI" id="CHEBI:37565"/>
    </ligand>
</feature>
<proteinExistence type="inferred from homology"/>
<evidence type="ECO:0000259" key="13">
    <source>
        <dbReference type="Pfam" id="PF17297"/>
    </source>
</evidence>
<comment type="catalytic activity">
    <reaction evidence="11">
        <text>oxaloacetate + GTP = phosphoenolpyruvate + GDP + CO2</text>
        <dbReference type="Rhea" id="RHEA:10388"/>
        <dbReference type="ChEBI" id="CHEBI:16452"/>
        <dbReference type="ChEBI" id="CHEBI:16526"/>
        <dbReference type="ChEBI" id="CHEBI:37565"/>
        <dbReference type="ChEBI" id="CHEBI:58189"/>
        <dbReference type="ChEBI" id="CHEBI:58702"/>
        <dbReference type="EC" id="4.1.1.32"/>
    </reaction>
</comment>
<organism evidence="14 15">
    <name type="scientific">Terricaulis silvestris</name>
    <dbReference type="NCBI Taxonomy" id="2686094"/>
    <lineage>
        <taxon>Bacteria</taxon>
        <taxon>Pseudomonadati</taxon>
        <taxon>Pseudomonadota</taxon>
        <taxon>Alphaproteobacteria</taxon>
        <taxon>Caulobacterales</taxon>
        <taxon>Caulobacteraceae</taxon>
        <taxon>Terricaulis</taxon>
    </lineage>
</organism>
<dbReference type="PANTHER" id="PTHR11561:SF0">
    <property type="entry name" value="PHOSPHOENOLPYRUVATE CARBOXYKINASE [GTP]-RELATED"/>
    <property type="match status" value="1"/>
</dbReference>
<keyword evidence="5 11" id="KW-0479">Metal-binding</keyword>
<dbReference type="SUPFAM" id="SSF53795">
    <property type="entry name" value="PEP carboxykinase-like"/>
    <property type="match status" value="1"/>
</dbReference>
<keyword evidence="7 11" id="KW-0210">Decarboxylase</keyword>
<dbReference type="EC" id="4.1.1.32" evidence="11"/>
<dbReference type="InterPro" id="IPR018091">
    <property type="entry name" value="PEP_carboxykin_GTP_CS"/>
</dbReference>
<keyword evidence="10 11" id="KW-0456">Lyase</keyword>
<reference evidence="15" key="1">
    <citation type="submission" date="2019-12" db="EMBL/GenBank/DDBJ databases">
        <title>Complete genome of Terracaulis silvestris 0127_4.</title>
        <authorList>
            <person name="Vieira S."/>
            <person name="Riedel T."/>
            <person name="Sproer C."/>
            <person name="Pascual J."/>
            <person name="Boedeker C."/>
            <person name="Overmann J."/>
        </authorList>
    </citation>
    <scope>NUCLEOTIDE SEQUENCE [LARGE SCALE GENOMIC DNA]</scope>
    <source>
        <strain evidence="15">0127_4</strain>
    </source>
</reference>
<keyword evidence="6 11" id="KW-0547">Nucleotide-binding</keyword>
<dbReference type="GO" id="GO:0006094">
    <property type="term" value="P:gluconeogenesis"/>
    <property type="evidence" value="ECO:0007669"/>
    <property type="project" value="UniProtKB-UniRule"/>
</dbReference>
<dbReference type="InterPro" id="IPR035077">
    <property type="entry name" value="PEP_carboxykinase_GTP_C"/>
</dbReference>
<keyword evidence="15" id="KW-1185">Reference proteome</keyword>
<dbReference type="KEGG" id="tsv:DSM104635_03916"/>
<feature type="binding site" evidence="11">
    <location>
        <position position="228"/>
    </location>
    <ligand>
        <name>Mn(2+)</name>
        <dbReference type="ChEBI" id="CHEBI:29035"/>
    </ligand>
</feature>
<comment type="subcellular location">
    <subcellularLocation>
        <location evidence="11">Cytoplasm</location>
    </subcellularLocation>
</comment>
<comment type="subunit">
    <text evidence="3 11">Monomer.</text>
</comment>
<comment type="function">
    <text evidence="11">Catalyzes the conversion of oxaloacetate (OAA) to phosphoenolpyruvate (PEP), the rate-limiting step in the metabolic pathway that produces glucose from lactate and other precursors derived from the citric acid cycle.</text>
</comment>
<dbReference type="CDD" id="cd00819">
    <property type="entry name" value="PEPCK_GTP"/>
    <property type="match status" value="1"/>
</dbReference>
<evidence type="ECO:0000256" key="6">
    <source>
        <dbReference type="ARBA" id="ARBA00022741"/>
    </source>
</evidence>
<feature type="binding site" evidence="11">
    <location>
        <begin position="385"/>
        <end position="387"/>
    </location>
    <ligand>
        <name>substrate</name>
    </ligand>
</feature>
<dbReference type="GO" id="GO:0004613">
    <property type="term" value="F:phosphoenolpyruvate carboxykinase (GTP) activity"/>
    <property type="evidence" value="ECO:0007669"/>
    <property type="project" value="UniProtKB-UniRule"/>
</dbReference>
<dbReference type="GO" id="GO:0046327">
    <property type="term" value="P:glycerol biosynthetic process from pyruvate"/>
    <property type="evidence" value="ECO:0007669"/>
    <property type="project" value="TreeGrafter"/>
</dbReference>
<evidence type="ECO:0000256" key="8">
    <source>
        <dbReference type="ARBA" id="ARBA00023134"/>
    </source>
</evidence>
<evidence type="ECO:0000256" key="5">
    <source>
        <dbReference type="ARBA" id="ARBA00022723"/>
    </source>
</evidence>
<gene>
    <name evidence="11 14" type="primary">pckG</name>
    <name evidence="14" type="ORF">DSM104635_03916</name>
</gene>
<evidence type="ECO:0000256" key="7">
    <source>
        <dbReference type="ARBA" id="ARBA00022793"/>
    </source>
</evidence>
<evidence type="ECO:0000313" key="14">
    <source>
        <dbReference type="EMBL" id="QGZ97051.1"/>
    </source>
</evidence>
<feature type="active site" evidence="11">
    <location>
        <position position="272"/>
    </location>
</feature>
<sequence>MSANIPGLHPAPTNHKKLVAWVEEIAALAKPDRVYWCDGSEIEWHRLTKDLVAAGTLKQLNPEVRPNSFYAASDPKDVARVEKQTYICSQDEADAGPTNNWIAPAEMRTKLAGLFDGCMRGRTMYVVPFCMGPLGSKISQLGVEITDSGYVAVSMRIMTRMGKGALDQLGEDGFFVPAVHTLGAPLAAGQKDVPWPCNEEKWIVHFPETREIWSYGSGYGGNALLGKKCFALRIASVMARDEGWLAEHMLILKLTNPKGAHKYIAAAFPSACGKTNLAMLQPTIPGWKAETIGDDICWMRYGDDGRLYAINPEAGFFGVAPGTGSKTNKSALDTLFANTVFTNVALTDSGDVWWEGLSEPPPAGITDWQGNRWMPDSKFPAAHPNSRFAVPAGQCPVIAPEWEDPKGVPIDAILFGGRRASAVPLVTEAFDWAHGVFLASNVASEGTAAAENKVGELRRDPFAMLPFCGYHMGDYFAHWLKVGETNGAQLPKIFFVNWFRKGADGKFIWPGFGDNARVLKWISDRLDGNAEAKETAIGFVPTKGALDVSGLTISDEAMDTLTSVDLDVWAEEADLIPGHYEKFGDRLPQRLWDEYAALVNRLGAAKAGTPMRAAAARGVSQPRATAKEANAN</sequence>
<dbReference type="GO" id="GO:0006107">
    <property type="term" value="P:oxaloacetate metabolic process"/>
    <property type="evidence" value="ECO:0007669"/>
    <property type="project" value="TreeGrafter"/>
</dbReference>
<dbReference type="FunFam" id="3.40.449.10:FF:000005">
    <property type="entry name" value="Phosphoenolpyruvate carboxykinase [GTP]"/>
    <property type="match status" value="1"/>
</dbReference>
<dbReference type="InterPro" id="IPR035078">
    <property type="entry name" value="PEP_carboxykinase_GTP_N"/>
</dbReference>
<feature type="binding site" evidence="11">
    <location>
        <begin position="219"/>
        <end position="221"/>
    </location>
    <ligand>
        <name>substrate</name>
    </ligand>
</feature>
<keyword evidence="14" id="KW-0418">Kinase</keyword>
<keyword evidence="14" id="KW-0808">Transferase</keyword>
<evidence type="ECO:0000256" key="11">
    <source>
        <dbReference type="HAMAP-Rule" id="MF_00452"/>
    </source>
</evidence>
<evidence type="ECO:0000259" key="12">
    <source>
        <dbReference type="Pfam" id="PF00821"/>
    </source>
</evidence>
<dbReference type="GO" id="GO:0030145">
    <property type="term" value="F:manganese ion binding"/>
    <property type="evidence" value="ECO:0007669"/>
    <property type="project" value="UniProtKB-UniRule"/>
</dbReference>
<evidence type="ECO:0000256" key="1">
    <source>
        <dbReference type="ARBA" id="ARBA00004742"/>
    </source>
</evidence>
<dbReference type="PIRSF" id="PIRSF001348">
    <property type="entry name" value="PEP_carboxykinase_GTP"/>
    <property type="match status" value="1"/>
</dbReference>
<feature type="binding site" evidence="11">
    <location>
        <position position="387"/>
    </location>
    <ligand>
        <name>GTP</name>
        <dbReference type="ChEBI" id="CHEBI:37565"/>
    </ligand>
</feature>
<evidence type="ECO:0000256" key="9">
    <source>
        <dbReference type="ARBA" id="ARBA00023211"/>
    </source>
</evidence>
<dbReference type="RefSeq" id="WP_187448157.1">
    <property type="nucleotide sequence ID" value="NZ_CP047045.1"/>
</dbReference>
<dbReference type="InterPro" id="IPR013035">
    <property type="entry name" value="PEP_carboxykinase_C"/>
</dbReference>
<dbReference type="NCBIfam" id="NF003253">
    <property type="entry name" value="PRK04210.1"/>
    <property type="match status" value="1"/>
</dbReference>
<feature type="binding site" evidence="11">
    <location>
        <begin position="512"/>
        <end position="515"/>
    </location>
    <ligand>
        <name>GTP</name>
        <dbReference type="ChEBI" id="CHEBI:37565"/>
    </ligand>
</feature>
<dbReference type="GO" id="GO:0016301">
    <property type="term" value="F:kinase activity"/>
    <property type="evidence" value="ECO:0007669"/>
    <property type="project" value="UniProtKB-KW"/>
</dbReference>
<dbReference type="GO" id="GO:0071333">
    <property type="term" value="P:cellular response to glucose stimulus"/>
    <property type="evidence" value="ECO:0007669"/>
    <property type="project" value="TreeGrafter"/>
</dbReference>
<dbReference type="SUPFAM" id="SSF68923">
    <property type="entry name" value="PEP carboxykinase N-terminal domain"/>
    <property type="match status" value="1"/>
</dbReference>
<dbReference type="Proteomes" id="UP000431269">
    <property type="component" value="Chromosome"/>
</dbReference>
<comment type="similarity">
    <text evidence="2 11">Belongs to the phosphoenolpyruvate carboxykinase [GTP] family.</text>
</comment>
<dbReference type="Gene3D" id="2.170.8.10">
    <property type="entry name" value="Phosphoenolpyruvate Carboxykinase, domain 2"/>
    <property type="match status" value="1"/>
</dbReference>
<dbReference type="Pfam" id="PF17297">
    <property type="entry name" value="PEPCK_N"/>
    <property type="match status" value="1"/>
</dbReference>
<accession>A0A6I6MSD5</accession>
<dbReference type="PANTHER" id="PTHR11561">
    <property type="entry name" value="PHOSPHOENOLPYRUVATE CARBOXYKINASE"/>
    <property type="match status" value="1"/>
</dbReference>
<keyword evidence="8 11" id="KW-0342">GTP-binding</keyword>
<comment type="pathway">
    <text evidence="1 11">Carbohydrate biosynthesis; gluconeogenesis.</text>
</comment>
<protein>
    <recommendedName>
        <fullName evidence="11">Phosphoenolpyruvate carboxykinase [GTP]</fullName>
        <shortName evidence="11">PEP carboxykinase</shortName>
        <shortName evidence="11">PEPCK</shortName>
        <ecNumber evidence="11">4.1.1.32</ecNumber>
    </recommendedName>
    <alternativeName>
        <fullName evidence="11">GTP-dependent phosphoenolpyruvate carboxykinase</fullName>
        <shortName evidence="11">GTP-PEPCK</shortName>
    </alternativeName>
</protein>
<dbReference type="Gene3D" id="3.40.449.10">
    <property type="entry name" value="Phosphoenolpyruvate Carboxykinase, domain 1"/>
    <property type="match status" value="1"/>
</dbReference>
<evidence type="ECO:0000256" key="3">
    <source>
        <dbReference type="ARBA" id="ARBA00011245"/>
    </source>
</evidence>
<dbReference type="GO" id="GO:0005829">
    <property type="term" value="C:cytosol"/>
    <property type="evidence" value="ECO:0007669"/>
    <property type="project" value="TreeGrafter"/>
</dbReference>
<feature type="domain" description="Phosphoenolpyruvate carboxykinase GTP-utilising N-terminal" evidence="13">
    <location>
        <begin position="21"/>
        <end position="240"/>
    </location>
</feature>
<dbReference type="GO" id="GO:0019543">
    <property type="term" value="P:propionate catabolic process"/>
    <property type="evidence" value="ECO:0007669"/>
    <property type="project" value="TreeGrafter"/>
</dbReference>
<keyword evidence="4 11" id="KW-0312">Gluconeogenesis</keyword>
<dbReference type="Pfam" id="PF00821">
    <property type="entry name" value="PEPCK_GTP"/>
    <property type="match status" value="1"/>
</dbReference>
<feature type="binding site" evidence="11">
    <location>
        <position position="270"/>
    </location>
    <ligand>
        <name>substrate</name>
    </ligand>
</feature>
<feature type="binding site" evidence="11">
    <location>
        <position position="418"/>
    </location>
    <ligand>
        <name>GTP</name>
        <dbReference type="ChEBI" id="CHEBI:37565"/>
    </ligand>
</feature>
<name>A0A6I6MSD5_9CAUL</name>
<dbReference type="GO" id="GO:0033993">
    <property type="term" value="P:response to lipid"/>
    <property type="evidence" value="ECO:0007669"/>
    <property type="project" value="TreeGrafter"/>
</dbReference>